<reference evidence="2 3" key="1">
    <citation type="submission" date="2020-08" db="EMBL/GenBank/DDBJ databases">
        <title>Pseudomonas sp. nov.</title>
        <authorList>
            <person name="Gieschler S."/>
            <person name="Fiedler G."/>
            <person name="Brinks E."/>
            <person name="Boehnlein C."/>
            <person name="Franz C.M.A.P."/>
            <person name="Kabisch J."/>
        </authorList>
    </citation>
    <scope>NUCLEOTIDE SEQUENCE [LARGE SCALE GENOMIC DNA]</scope>
    <source>
        <strain evidence="2 3">MBT-1</strain>
    </source>
</reference>
<name>A0A7X1L0L9_9PSED</name>
<protein>
    <submittedName>
        <fullName evidence="2">Uncharacterized protein</fullName>
    </submittedName>
</protein>
<dbReference type="AlphaFoldDB" id="A0A7X1L0L9"/>
<keyword evidence="1" id="KW-0472">Membrane</keyword>
<accession>A0A7X1L0L9</accession>
<dbReference type="EMBL" id="JACMYG010000043">
    <property type="protein sequence ID" value="MBC2693249.1"/>
    <property type="molecule type" value="Genomic_DNA"/>
</dbReference>
<dbReference type="RefSeq" id="WP_166590181.1">
    <property type="nucleotide sequence ID" value="NZ_CP090311.1"/>
</dbReference>
<evidence type="ECO:0000256" key="1">
    <source>
        <dbReference type="SAM" id="Phobius"/>
    </source>
</evidence>
<evidence type="ECO:0000313" key="3">
    <source>
        <dbReference type="Proteomes" id="UP000526003"/>
    </source>
</evidence>
<dbReference type="Proteomes" id="UP000526003">
    <property type="component" value="Unassembled WGS sequence"/>
</dbReference>
<organism evidence="2 3">
    <name type="scientific">Pseudomonas kielensis</name>
    <dbReference type="NCBI Taxonomy" id="2762577"/>
    <lineage>
        <taxon>Bacteria</taxon>
        <taxon>Pseudomonadati</taxon>
        <taxon>Pseudomonadota</taxon>
        <taxon>Gammaproteobacteria</taxon>
        <taxon>Pseudomonadales</taxon>
        <taxon>Pseudomonadaceae</taxon>
        <taxon>Pseudomonas</taxon>
    </lineage>
</organism>
<keyword evidence="3" id="KW-1185">Reference proteome</keyword>
<proteinExistence type="predicted"/>
<keyword evidence="1" id="KW-1133">Transmembrane helix</keyword>
<comment type="caution">
    <text evidence="2">The sequence shown here is derived from an EMBL/GenBank/DDBJ whole genome shotgun (WGS) entry which is preliminary data.</text>
</comment>
<gene>
    <name evidence="2" type="ORF">H7995_26010</name>
</gene>
<keyword evidence="1" id="KW-0812">Transmembrane</keyword>
<sequence length="63" mass="7198">MEPRIAELEAHLKSLHKDLHQARGELQAIRYRLAYSTGTLIVIIGLVSWIANSRFDQLLTLLN</sequence>
<feature type="transmembrane region" description="Helical" evidence="1">
    <location>
        <begin position="33"/>
        <end position="51"/>
    </location>
</feature>
<evidence type="ECO:0000313" key="2">
    <source>
        <dbReference type="EMBL" id="MBC2693249.1"/>
    </source>
</evidence>